<reference evidence="4" key="2">
    <citation type="submission" date="2025-09" db="UniProtKB">
        <authorList>
            <consortium name="Ensembl"/>
        </authorList>
    </citation>
    <scope>IDENTIFICATION</scope>
</reference>
<dbReference type="STRING" id="109280.ENSHCOP00000009392"/>
<keyword evidence="3" id="KW-0175">Coiled coil</keyword>
<evidence type="ECO:0000313" key="5">
    <source>
        <dbReference type="Proteomes" id="UP000264820"/>
    </source>
</evidence>
<evidence type="ECO:0000256" key="1">
    <source>
        <dbReference type="ARBA" id="ARBA00006788"/>
    </source>
</evidence>
<dbReference type="OMA" id="RTRSIHM"/>
<evidence type="ECO:0000256" key="2">
    <source>
        <dbReference type="ARBA" id="ARBA00022553"/>
    </source>
</evidence>
<evidence type="ECO:0000313" key="4">
    <source>
        <dbReference type="Ensembl" id="ENSHCOP00000009392.1"/>
    </source>
</evidence>
<keyword evidence="5" id="KW-1185">Reference proteome</keyword>
<organism evidence="4 5">
    <name type="scientific">Hippocampus comes</name>
    <name type="common">Tiger tail seahorse</name>
    <dbReference type="NCBI Taxonomy" id="109280"/>
    <lineage>
        <taxon>Eukaryota</taxon>
        <taxon>Metazoa</taxon>
        <taxon>Chordata</taxon>
        <taxon>Craniata</taxon>
        <taxon>Vertebrata</taxon>
        <taxon>Euteleostomi</taxon>
        <taxon>Actinopterygii</taxon>
        <taxon>Neopterygii</taxon>
        <taxon>Teleostei</taxon>
        <taxon>Neoteleostei</taxon>
        <taxon>Acanthomorphata</taxon>
        <taxon>Syngnathiaria</taxon>
        <taxon>Syngnathiformes</taxon>
        <taxon>Syngnathoidei</taxon>
        <taxon>Syngnathidae</taxon>
        <taxon>Hippocampus</taxon>
    </lineage>
</organism>
<dbReference type="Ensembl" id="ENSHCOT00000015501.1">
    <property type="protein sequence ID" value="ENSHCOP00000009392.1"/>
    <property type="gene ID" value="ENSHCOG00000011808.1"/>
</dbReference>
<keyword evidence="2" id="KW-0597">Phosphoprotein</keyword>
<dbReference type="AlphaFoldDB" id="A0A3Q2XY75"/>
<comment type="similarity">
    <text evidence="1">Belongs to the zygin family.</text>
</comment>
<proteinExistence type="inferred from homology"/>
<protein>
    <submittedName>
        <fullName evidence="4">Uncharacterized protein</fullName>
    </submittedName>
</protein>
<name>A0A3Q2XY75_HIPCM</name>
<dbReference type="GeneTree" id="ENSGT00940000178119"/>
<evidence type="ECO:0000256" key="3">
    <source>
        <dbReference type="ARBA" id="ARBA00023054"/>
    </source>
</evidence>
<dbReference type="InterPro" id="IPR011680">
    <property type="entry name" value="FEZ"/>
</dbReference>
<reference evidence="4" key="1">
    <citation type="submission" date="2025-08" db="UniProtKB">
        <authorList>
            <consortium name="Ensembl"/>
        </authorList>
    </citation>
    <scope>IDENTIFICATION</scope>
</reference>
<sequence length="66" mass="7370">TEMDRKQSRTRSIHMPAFNPEENVTSDIAADVSEVEELREQLDMHAIIVPCLGEEPLFTAEQVSGA</sequence>
<accession>A0A3Q2XY75</accession>
<dbReference type="Pfam" id="PF07763">
    <property type="entry name" value="FEZ"/>
    <property type="match status" value="1"/>
</dbReference>
<dbReference type="Proteomes" id="UP000264820">
    <property type="component" value="Unplaced"/>
</dbReference>